<accession>A0ABS7PBF5</accession>
<dbReference type="InterPro" id="IPR000032">
    <property type="entry name" value="HPr-like"/>
</dbReference>
<dbReference type="Proteomes" id="UP000759298">
    <property type="component" value="Unassembled WGS sequence"/>
</dbReference>
<dbReference type="InterPro" id="IPR050399">
    <property type="entry name" value="HPr"/>
</dbReference>
<protein>
    <submittedName>
        <fullName evidence="6">HPr family phosphocarrier protein</fullName>
    </submittedName>
</protein>
<organism evidence="6 7">
    <name type="scientific">Alteriqipengyuania abyssalis</name>
    <dbReference type="NCBI Taxonomy" id="2860200"/>
    <lineage>
        <taxon>Bacteria</taxon>
        <taxon>Pseudomonadati</taxon>
        <taxon>Pseudomonadota</taxon>
        <taxon>Alphaproteobacteria</taxon>
        <taxon>Sphingomonadales</taxon>
        <taxon>Erythrobacteraceae</taxon>
        <taxon>Alteriqipengyuania</taxon>
    </lineage>
</organism>
<dbReference type="InterPro" id="IPR001020">
    <property type="entry name" value="PTS_HPr_His_P_site"/>
</dbReference>
<evidence type="ECO:0000256" key="4">
    <source>
        <dbReference type="ARBA" id="ARBA00022683"/>
    </source>
</evidence>
<dbReference type="PROSITE" id="PS51350">
    <property type="entry name" value="PTS_HPR_DOM"/>
    <property type="match status" value="1"/>
</dbReference>
<comment type="similarity">
    <text evidence="2">Belongs to the HPr family.</text>
</comment>
<dbReference type="Pfam" id="PF00381">
    <property type="entry name" value="PTS-HPr"/>
    <property type="match status" value="1"/>
</dbReference>
<keyword evidence="7" id="KW-1185">Reference proteome</keyword>
<dbReference type="RefSeq" id="WP_222824049.1">
    <property type="nucleotide sequence ID" value="NZ_JAHWXP010000001.1"/>
</dbReference>
<dbReference type="PANTHER" id="PTHR33705:SF2">
    <property type="entry name" value="PHOSPHOCARRIER PROTEIN NPR"/>
    <property type="match status" value="1"/>
</dbReference>
<evidence type="ECO:0000313" key="6">
    <source>
        <dbReference type="EMBL" id="MBY8336388.1"/>
    </source>
</evidence>
<keyword evidence="3" id="KW-0963">Cytoplasm</keyword>
<evidence type="ECO:0000256" key="3">
    <source>
        <dbReference type="ARBA" id="ARBA00022490"/>
    </source>
</evidence>
<dbReference type="NCBIfam" id="TIGR01003">
    <property type="entry name" value="PTS_HPr_family"/>
    <property type="match status" value="1"/>
</dbReference>
<dbReference type="EMBL" id="JAHWXP010000001">
    <property type="protein sequence ID" value="MBY8336388.1"/>
    <property type="molecule type" value="Genomic_DNA"/>
</dbReference>
<proteinExistence type="inferred from homology"/>
<evidence type="ECO:0000256" key="2">
    <source>
        <dbReference type="ARBA" id="ARBA00010736"/>
    </source>
</evidence>
<dbReference type="PRINTS" id="PR00107">
    <property type="entry name" value="PHOSPHOCPHPR"/>
</dbReference>
<gene>
    <name evidence="6" type="ORF">KYN89_04945</name>
</gene>
<comment type="caution">
    <text evidence="6">The sequence shown here is derived from an EMBL/GenBank/DDBJ whole genome shotgun (WGS) entry which is preliminary data.</text>
</comment>
<dbReference type="PROSITE" id="PS00589">
    <property type="entry name" value="PTS_HPR_SER"/>
    <property type="match status" value="1"/>
</dbReference>
<dbReference type="SUPFAM" id="SSF55594">
    <property type="entry name" value="HPr-like"/>
    <property type="match status" value="1"/>
</dbReference>
<dbReference type="Gene3D" id="3.30.1340.10">
    <property type="entry name" value="HPr-like"/>
    <property type="match status" value="1"/>
</dbReference>
<dbReference type="InterPro" id="IPR002114">
    <property type="entry name" value="PTS_HPr_Ser_P_site"/>
</dbReference>
<evidence type="ECO:0000313" key="7">
    <source>
        <dbReference type="Proteomes" id="UP000759298"/>
    </source>
</evidence>
<dbReference type="InterPro" id="IPR035895">
    <property type="entry name" value="HPr-like_sf"/>
</dbReference>
<sequence>MSELRKTITIVNQRGLHARASAKLVEVTTRWPEVTEIQVAKDGRAVDGRSILDLMMLGAARGDEIELIVAGEDAEAAMAEIAQLVETGFGEE</sequence>
<reference evidence="6 7" key="1">
    <citation type="submission" date="2021-07" db="EMBL/GenBank/DDBJ databases">
        <title>Alteriqipengyuania abyssalis NZ-12B nov, sp.nov isolated from deep sea sponge in pacific ocean.</title>
        <authorList>
            <person name="Tareen S."/>
            <person name="Wink J."/>
        </authorList>
    </citation>
    <scope>NUCLEOTIDE SEQUENCE [LARGE SCALE GENOMIC DNA]</scope>
    <source>
        <strain evidence="6 7">NZ-12B</strain>
    </source>
</reference>
<feature type="domain" description="HPr" evidence="5">
    <location>
        <begin position="3"/>
        <end position="92"/>
    </location>
</feature>
<evidence type="ECO:0000259" key="5">
    <source>
        <dbReference type="PROSITE" id="PS51350"/>
    </source>
</evidence>
<name>A0ABS7PBF5_9SPHN</name>
<comment type="subcellular location">
    <subcellularLocation>
        <location evidence="1">Cytoplasm</location>
    </subcellularLocation>
</comment>
<keyword evidence="4" id="KW-0598">Phosphotransferase system</keyword>
<dbReference type="PROSITE" id="PS00369">
    <property type="entry name" value="PTS_HPR_HIS"/>
    <property type="match status" value="1"/>
</dbReference>
<dbReference type="CDD" id="cd00367">
    <property type="entry name" value="PTS-HPr_like"/>
    <property type="match status" value="1"/>
</dbReference>
<dbReference type="PANTHER" id="PTHR33705">
    <property type="entry name" value="PHOSPHOCARRIER PROTEIN HPR"/>
    <property type="match status" value="1"/>
</dbReference>
<evidence type="ECO:0000256" key="1">
    <source>
        <dbReference type="ARBA" id="ARBA00004496"/>
    </source>
</evidence>